<keyword evidence="2 5" id="KW-0812">Transmembrane</keyword>
<evidence type="ECO:0000313" key="7">
    <source>
        <dbReference type="Proteomes" id="UP000028922"/>
    </source>
</evidence>
<evidence type="ECO:0000313" key="6">
    <source>
        <dbReference type="EMBL" id="KFF41855.1"/>
    </source>
</evidence>
<comment type="subcellular location">
    <subcellularLocation>
        <location evidence="1">Membrane</location>
        <topology evidence="1">Multi-pass membrane protein</topology>
    </subcellularLocation>
</comment>
<accession>A0A086CI41</accession>
<gene>
    <name evidence="6" type="ORF">ucyna2_00234</name>
</gene>
<protein>
    <submittedName>
        <fullName evidence="6">ABC-type cobalt transport system, permease component CbiQ</fullName>
    </submittedName>
</protein>
<dbReference type="GO" id="GO:0005886">
    <property type="term" value="C:plasma membrane"/>
    <property type="evidence" value="ECO:0007669"/>
    <property type="project" value="UniProtKB-ARBA"/>
</dbReference>
<feature type="transmembrane region" description="Helical" evidence="5">
    <location>
        <begin position="71"/>
        <end position="90"/>
    </location>
</feature>
<sequence length="291" mass="33653">MDLLRSLPIGLYLEKPLTWLHLLDSRVKLVWLMSLLLANRSSSPEWLLVLVIFLVVLTIVVNIPLRVWKQQMGWLLIISFLVFLIIALSPDGLAVSSQPRLPVNNISTPQLNSYSYILFNKGIFLITHRSLELGIRIGTHIFIAVYSANLYLSTTTPEAITEGLEYLFSPLRFLKVPVTEILLIFTLSLRFISLVLEEIQNLTRSIRTRAINWKKLGIKKSFQVWIVVIEKILENLLTRASEIATTMEIRGFISPNKHRVKWHKLCLVKGDWIAIFLLFPFWYLRYVWGGI</sequence>
<dbReference type="EMBL" id="JPSP01000002">
    <property type="protein sequence ID" value="KFF41855.1"/>
    <property type="molecule type" value="Genomic_DNA"/>
</dbReference>
<feature type="transmembrane region" description="Helical" evidence="5">
    <location>
        <begin position="173"/>
        <end position="196"/>
    </location>
</feature>
<keyword evidence="3 5" id="KW-1133">Transmembrane helix</keyword>
<dbReference type="AlphaFoldDB" id="A0A086CI41"/>
<organism evidence="6 7">
    <name type="scientific">Candidatus Atelocyanobacterium thalassa isolate SIO64986</name>
    <dbReference type="NCBI Taxonomy" id="1527444"/>
    <lineage>
        <taxon>Bacteria</taxon>
        <taxon>Bacillati</taxon>
        <taxon>Cyanobacteriota</taxon>
        <taxon>Cyanophyceae</taxon>
        <taxon>Oscillatoriophycideae</taxon>
        <taxon>Chroococcales</taxon>
        <taxon>Aphanothecaceae</taxon>
        <taxon>Candidatus Atelocyanobacterium</taxon>
        <taxon>Candidatus Atelocyanobacterium thalassae</taxon>
    </lineage>
</organism>
<evidence type="ECO:0000256" key="2">
    <source>
        <dbReference type="ARBA" id="ARBA00022692"/>
    </source>
</evidence>
<comment type="caution">
    <text evidence="6">The sequence shown here is derived from an EMBL/GenBank/DDBJ whole genome shotgun (WGS) entry which is preliminary data.</text>
</comment>
<evidence type="ECO:0000256" key="5">
    <source>
        <dbReference type="SAM" id="Phobius"/>
    </source>
</evidence>
<dbReference type="Pfam" id="PF02361">
    <property type="entry name" value="CbiQ"/>
    <property type="match status" value="1"/>
</dbReference>
<keyword evidence="4 5" id="KW-0472">Membrane</keyword>
<dbReference type="eggNOG" id="COG0619">
    <property type="taxonomic scope" value="Bacteria"/>
</dbReference>
<evidence type="ECO:0000256" key="3">
    <source>
        <dbReference type="ARBA" id="ARBA00022989"/>
    </source>
</evidence>
<evidence type="ECO:0000256" key="4">
    <source>
        <dbReference type="ARBA" id="ARBA00023136"/>
    </source>
</evidence>
<feature type="transmembrane region" description="Helical" evidence="5">
    <location>
        <begin position="46"/>
        <end position="65"/>
    </location>
</feature>
<dbReference type="PANTHER" id="PTHR33514:SF13">
    <property type="entry name" value="PROTEIN ABCI12, CHLOROPLASTIC"/>
    <property type="match status" value="1"/>
</dbReference>
<dbReference type="PANTHER" id="PTHR33514">
    <property type="entry name" value="PROTEIN ABCI12, CHLOROPLASTIC"/>
    <property type="match status" value="1"/>
</dbReference>
<dbReference type="Proteomes" id="UP000028922">
    <property type="component" value="Unassembled WGS sequence"/>
</dbReference>
<dbReference type="InterPro" id="IPR003339">
    <property type="entry name" value="ABC/ECF_trnsptr_transmembrane"/>
</dbReference>
<reference evidence="6 7" key="1">
    <citation type="submission" date="2014-08" db="EMBL/GenBank/DDBJ databases">
        <title>Comparative genomics reveals surprising divergence of two closely related strains of uncultivated UCYN-A cyanobacteria.</title>
        <authorList>
            <person name="Bombar D."/>
            <person name="Heller P."/>
            <person name="Sanchez-Baracaldo P."/>
            <person name="Carter B.J."/>
            <person name="Zert J.P."/>
        </authorList>
    </citation>
    <scope>NUCLEOTIDE SEQUENCE [LARGE SCALE GENOMIC DNA]</scope>
</reference>
<dbReference type="STRING" id="1527444.ucyna2_00234"/>
<feature type="transmembrane region" description="Helical" evidence="5">
    <location>
        <begin position="266"/>
        <end position="284"/>
    </location>
</feature>
<dbReference type="CDD" id="cd16914">
    <property type="entry name" value="EcfT"/>
    <property type="match status" value="1"/>
</dbReference>
<dbReference type="PATRIC" id="fig|1527444.3.peg.225"/>
<name>A0A086CI41_9CHRO</name>
<proteinExistence type="predicted"/>
<evidence type="ECO:0000256" key="1">
    <source>
        <dbReference type="ARBA" id="ARBA00004141"/>
    </source>
</evidence>